<keyword evidence="4" id="KW-0969">Cilium</keyword>
<name>A0A7S4GCA9_9EUGL</name>
<feature type="region of interest" description="Disordered" evidence="8">
    <location>
        <begin position="279"/>
        <end position="300"/>
    </location>
</feature>
<dbReference type="GO" id="GO:0031514">
    <property type="term" value="C:motile cilium"/>
    <property type="evidence" value="ECO:0007669"/>
    <property type="project" value="UniProtKB-SubCell"/>
</dbReference>
<accession>A0A7S4GCA9</accession>
<evidence type="ECO:0000256" key="6">
    <source>
        <dbReference type="ARBA" id="ARBA00034116"/>
    </source>
</evidence>
<evidence type="ECO:0000313" key="10">
    <source>
        <dbReference type="EMBL" id="CAE0832149.1"/>
    </source>
</evidence>
<dbReference type="AlphaFoldDB" id="A0A7S4GCA9"/>
<keyword evidence="3" id="KW-0175">Coiled coil</keyword>
<comment type="similarity">
    <text evidence="6">Belongs to the CFAP45 family.</text>
</comment>
<evidence type="ECO:0000256" key="4">
    <source>
        <dbReference type="ARBA" id="ARBA00023069"/>
    </source>
</evidence>
<dbReference type="EMBL" id="HBJA01126145">
    <property type="protein sequence ID" value="CAE0832149.1"/>
    <property type="molecule type" value="Transcribed_RNA"/>
</dbReference>
<feature type="compositionally biased region" description="Basic and acidic residues" evidence="8">
    <location>
        <begin position="387"/>
        <end position="410"/>
    </location>
</feature>
<sequence>MSAMAAPPNRARGYGLGGASHLKSRMQAAGAAKEGATVVPRSEVDRIRKLMEIDSQAEKKQRQVNEKNRLMELSAARKDKITAIDKERSRFGGHQNPEEIEQEQKRLRDIKAARKLQDEGRDEVKAMNKVVNYSKCVTIRDAQVDEKRQIEAVKQTGERKLDMMMEMERLKALKMYEEREKKRVEDRRKGAMVIRAQIEEREQDRLRHVALKQQEQEAMLKHIDKMREEDKVEAERKVAASKRLMEDVALANAEQIRLKTRQRETEREEERRITEYLREKERREQELQEEQERIRHEKERETARLRALQEKAQDKQAELDALRAKRAQEAYEREWRRKEKEEAQRVARINRELSEARETQKREKEALLAEQAMIEAEEFDRVIAVQRQDDRTEEGKRRTERERRNKHQSELKAQMMAAEEKKKKEKQAFFEEGHKLKKERELHEAKLESIRQEKLQQMEEQGVPAKYRQELARLKNIEPLRPSK</sequence>
<dbReference type="InterPro" id="IPR033253">
    <property type="entry name" value="CFAP45"/>
</dbReference>
<keyword evidence="5" id="KW-0966">Cell projection</keyword>
<evidence type="ECO:0000256" key="8">
    <source>
        <dbReference type="SAM" id="MobiDB-lite"/>
    </source>
</evidence>
<feature type="region of interest" description="Disordered" evidence="8">
    <location>
        <begin position="385"/>
        <end position="442"/>
    </location>
</feature>
<evidence type="ECO:0000256" key="2">
    <source>
        <dbReference type="ARBA" id="ARBA00022846"/>
    </source>
</evidence>
<feature type="domain" description="Trichohyalin-plectin-homology" evidence="9">
    <location>
        <begin position="119"/>
        <end position="464"/>
    </location>
</feature>
<keyword evidence="2" id="KW-0282">Flagellum</keyword>
<comment type="subcellular location">
    <subcellularLocation>
        <location evidence="1">Cell projection</location>
        <location evidence="1">Cilium</location>
        <location evidence="1">Flagellum</location>
    </subcellularLocation>
</comment>
<dbReference type="InterPro" id="IPR043597">
    <property type="entry name" value="TPH_dom"/>
</dbReference>
<organism evidence="10">
    <name type="scientific">Eutreptiella gymnastica</name>
    <dbReference type="NCBI Taxonomy" id="73025"/>
    <lineage>
        <taxon>Eukaryota</taxon>
        <taxon>Discoba</taxon>
        <taxon>Euglenozoa</taxon>
        <taxon>Euglenida</taxon>
        <taxon>Spirocuta</taxon>
        <taxon>Euglenophyceae</taxon>
        <taxon>Eutreptiales</taxon>
        <taxon>Eutreptiaceae</taxon>
        <taxon>Eutreptiella</taxon>
    </lineage>
</organism>
<evidence type="ECO:0000256" key="5">
    <source>
        <dbReference type="ARBA" id="ARBA00023273"/>
    </source>
</evidence>
<reference evidence="10" key="1">
    <citation type="submission" date="2021-01" db="EMBL/GenBank/DDBJ databases">
        <authorList>
            <person name="Corre E."/>
            <person name="Pelletier E."/>
            <person name="Niang G."/>
            <person name="Scheremetjew M."/>
            <person name="Finn R."/>
            <person name="Kale V."/>
            <person name="Holt S."/>
            <person name="Cochrane G."/>
            <person name="Meng A."/>
            <person name="Brown T."/>
            <person name="Cohen L."/>
        </authorList>
    </citation>
    <scope>NUCLEOTIDE SEQUENCE</scope>
    <source>
        <strain evidence="10">CCMP1594</strain>
    </source>
</reference>
<evidence type="ECO:0000256" key="3">
    <source>
        <dbReference type="ARBA" id="ARBA00023054"/>
    </source>
</evidence>
<evidence type="ECO:0000256" key="7">
    <source>
        <dbReference type="ARBA" id="ARBA00034142"/>
    </source>
</evidence>
<evidence type="ECO:0000256" key="1">
    <source>
        <dbReference type="ARBA" id="ARBA00004230"/>
    </source>
</evidence>
<dbReference type="PANTHER" id="PTHR15504">
    <property type="entry name" value="NASOPHARYNGEAL EPITHELIUM SPECIFIC PROTEIN 1"/>
    <property type="match status" value="1"/>
</dbReference>
<protein>
    <recommendedName>
        <fullName evidence="7">Cilia- and flagella-associated protein 45</fullName>
    </recommendedName>
</protein>
<proteinExistence type="inferred from homology"/>
<gene>
    <name evidence="10" type="ORF">EGYM00163_LOCUS43432</name>
</gene>
<evidence type="ECO:0000259" key="9">
    <source>
        <dbReference type="Pfam" id="PF13868"/>
    </source>
</evidence>
<dbReference type="Pfam" id="PF13868">
    <property type="entry name" value="TPH"/>
    <property type="match status" value="1"/>
</dbReference>
<feature type="compositionally biased region" description="Basic and acidic residues" evidence="8">
    <location>
        <begin position="418"/>
        <end position="442"/>
    </location>
</feature>
<dbReference type="PANTHER" id="PTHR15504:SF0">
    <property type="entry name" value="CILIA- AND FLAGELLA-ASSOCIATED PROTEIN 45"/>
    <property type="match status" value="1"/>
</dbReference>